<dbReference type="GO" id="GO:0005886">
    <property type="term" value="C:plasma membrane"/>
    <property type="evidence" value="ECO:0007669"/>
    <property type="project" value="UniProtKB-SubCell"/>
</dbReference>
<keyword evidence="2" id="KW-1003">Cell membrane</keyword>
<accession>A0A5P9JYZ6</accession>
<feature type="compositionally biased region" description="Basic and acidic residues" evidence="6">
    <location>
        <begin position="67"/>
        <end position="77"/>
    </location>
</feature>
<evidence type="ECO:0000256" key="4">
    <source>
        <dbReference type="ARBA" id="ARBA00022989"/>
    </source>
</evidence>
<dbReference type="EMBL" id="CP045423">
    <property type="protein sequence ID" value="QFU17827.1"/>
    <property type="molecule type" value="Genomic_DNA"/>
</dbReference>
<evidence type="ECO:0000256" key="3">
    <source>
        <dbReference type="ARBA" id="ARBA00022692"/>
    </source>
</evidence>
<feature type="compositionally biased region" description="Basic residues" evidence="6">
    <location>
        <begin position="21"/>
        <end position="32"/>
    </location>
</feature>
<comment type="subcellular location">
    <subcellularLocation>
        <location evidence="1">Cell membrane</location>
        <topology evidence="1">Multi-pass membrane protein</topology>
    </subcellularLocation>
</comment>
<dbReference type="KEGG" id="mico:GDR74_17260"/>
<keyword evidence="9" id="KW-1185">Reference proteome</keyword>
<evidence type="ECO:0000256" key="6">
    <source>
        <dbReference type="SAM" id="MobiDB-lite"/>
    </source>
</evidence>
<feature type="region of interest" description="Disordered" evidence="6">
    <location>
        <begin position="1"/>
        <end position="78"/>
    </location>
</feature>
<evidence type="ECO:0000313" key="9">
    <source>
        <dbReference type="Proteomes" id="UP000325614"/>
    </source>
</evidence>
<keyword evidence="5 7" id="KW-0472">Membrane</keyword>
<evidence type="ECO:0000256" key="7">
    <source>
        <dbReference type="SAM" id="Phobius"/>
    </source>
</evidence>
<reference evidence="8 9" key="1">
    <citation type="submission" date="2019-10" db="EMBL/GenBank/DDBJ databases">
        <title>Isolation, Identification of Microvirga thermotolerans HR1, a novel thermophilic bacterium and Comparative Genomics of the genus Microvirga.</title>
        <authorList>
            <person name="Li J."/>
            <person name="Zhang W."/>
            <person name="Lin M."/>
            <person name="Wang J."/>
        </authorList>
    </citation>
    <scope>NUCLEOTIDE SEQUENCE [LARGE SCALE GENOMIC DNA]</scope>
    <source>
        <strain evidence="8 9">HR1</strain>
    </source>
</reference>
<sequence length="389" mass="41927">MESHSAPKSLAAALPDGPGGPRRRPGGPRQRKPVSTSPENALGTGRGEANRRRGRTGAEGNRRAGTGKKDGPIDSRPKHPKFAFSCPILRGSALSRLRLYFEIVAIAANRFLLHDAWAIASHIALSVLTSMFPFLILLTALAGLFGTGTLADEAANLILEAWPREVAEPIAGEIHRILTGRRSDVLTLGLVLALYFASSGVESLRVGLNRAYGLRETRAWWLTRLESLAFVMGGALVMLALALLVVLGPFVWRGVLYWVPALEPLDRLIGFVRIGTATLIIVVGLVVAHKFIPAGRRSLLAVLPGVCVTLLLWLLGGLGFGWYLEYYPGAYASTYGGLSTAMVALIFLYTLGAIFLFGGELNGTIIAAKRGRLDDMHGYDRVEDVVKLP</sequence>
<evidence type="ECO:0000256" key="2">
    <source>
        <dbReference type="ARBA" id="ARBA00022475"/>
    </source>
</evidence>
<organism evidence="8 9">
    <name type="scientific">Microvirga thermotolerans</name>
    <dbReference type="NCBI Taxonomy" id="2651334"/>
    <lineage>
        <taxon>Bacteria</taxon>
        <taxon>Pseudomonadati</taxon>
        <taxon>Pseudomonadota</taxon>
        <taxon>Alphaproteobacteria</taxon>
        <taxon>Hyphomicrobiales</taxon>
        <taxon>Methylobacteriaceae</taxon>
        <taxon>Microvirga</taxon>
    </lineage>
</organism>
<evidence type="ECO:0000256" key="5">
    <source>
        <dbReference type="ARBA" id="ARBA00023136"/>
    </source>
</evidence>
<dbReference type="PANTHER" id="PTHR30213:SF0">
    <property type="entry name" value="UPF0761 MEMBRANE PROTEIN YIHY"/>
    <property type="match status" value="1"/>
</dbReference>
<feature type="transmembrane region" description="Helical" evidence="7">
    <location>
        <begin position="335"/>
        <end position="357"/>
    </location>
</feature>
<proteinExistence type="predicted"/>
<keyword evidence="4 7" id="KW-1133">Transmembrane helix</keyword>
<feature type="transmembrane region" description="Helical" evidence="7">
    <location>
        <begin position="185"/>
        <end position="208"/>
    </location>
</feature>
<dbReference type="AlphaFoldDB" id="A0A5P9JYZ6"/>
<dbReference type="PANTHER" id="PTHR30213">
    <property type="entry name" value="INNER MEMBRANE PROTEIN YHJD"/>
    <property type="match status" value="1"/>
</dbReference>
<feature type="transmembrane region" description="Helical" evidence="7">
    <location>
        <begin position="299"/>
        <end position="323"/>
    </location>
</feature>
<keyword evidence="3 7" id="KW-0812">Transmembrane</keyword>
<feature type="transmembrane region" description="Helical" evidence="7">
    <location>
        <begin position="268"/>
        <end position="287"/>
    </location>
</feature>
<evidence type="ECO:0000313" key="8">
    <source>
        <dbReference type="EMBL" id="QFU17827.1"/>
    </source>
</evidence>
<gene>
    <name evidence="8" type="ORF">GDR74_17260</name>
</gene>
<feature type="transmembrane region" description="Helical" evidence="7">
    <location>
        <begin position="123"/>
        <end position="145"/>
    </location>
</feature>
<dbReference type="InterPro" id="IPR017039">
    <property type="entry name" value="Virul_fac_BrkB"/>
</dbReference>
<name>A0A5P9JYZ6_9HYPH</name>
<evidence type="ECO:0008006" key="10">
    <source>
        <dbReference type="Google" id="ProtNLM"/>
    </source>
</evidence>
<evidence type="ECO:0000256" key="1">
    <source>
        <dbReference type="ARBA" id="ARBA00004651"/>
    </source>
</evidence>
<dbReference type="Proteomes" id="UP000325614">
    <property type="component" value="Chromosome"/>
</dbReference>
<dbReference type="Pfam" id="PF03631">
    <property type="entry name" value="Virul_fac_BrkB"/>
    <property type="match status" value="1"/>
</dbReference>
<protein>
    <recommendedName>
        <fullName evidence="10">YihY family inner membrane protein</fullName>
    </recommendedName>
</protein>
<feature type="transmembrane region" description="Helical" evidence="7">
    <location>
        <begin position="228"/>
        <end position="248"/>
    </location>
</feature>